<dbReference type="Gramene" id="PNT71150">
    <property type="protein sequence ID" value="PNT71150"/>
    <property type="gene ID" value="BRADI_2g23715v3"/>
</dbReference>
<reference evidence="1" key="2">
    <citation type="submission" date="2017-06" db="EMBL/GenBank/DDBJ databases">
        <title>WGS assembly of Brachypodium distachyon.</title>
        <authorList>
            <consortium name="The International Brachypodium Initiative"/>
            <person name="Lucas S."/>
            <person name="Harmon-Smith M."/>
            <person name="Lail K."/>
            <person name="Tice H."/>
            <person name="Grimwood J."/>
            <person name="Bruce D."/>
            <person name="Barry K."/>
            <person name="Shu S."/>
            <person name="Lindquist E."/>
            <person name="Wang M."/>
            <person name="Pitluck S."/>
            <person name="Vogel J.P."/>
            <person name="Garvin D.F."/>
            <person name="Mockler T.C."/>
            <person name="Schmutz J."/>
            <person name="Rokhsar D."/>
            <person name="Bevan M.W."/>
        </authorList>
    </citation>
    <scope>NUCLEOTIDE SEQUENCE</scope>
    <source>
        <strain evidence="1">Bd21</strain>
    </source>
</reference>
<organism evidence="1">
    <name type="scientific">Brachypodium distachyon</name>
    <name type="common">Purple false brome</name>
    <name type="synonym">Trachynia distachya</name>
    <dbReference type="NCBI Taxonomy" id="15368"/>
    <lineage>
        <taxon>Eukaryota</taxon>
        <taxon>Viridiplantae</taxon>
        <taxon>Streptophyta</taxon>
        <taxon>Embryophyta</taxon>
        <taxon>Tracheophyta</taxon>
        <taxon>Spermatophyta</taxon>
        <taxon>Magnoliopsida</taxon>
        <taxon>Liliopsida</taxon>
        <taxon>Poales</taxon>
        <taxon>Poaceae</taxon>
        <taxon>BOP clade</taxon>
        <taxon>Pooideae</taxon>
        <taxon>Stipodae</taxon>
        <taxon>Brachypodieae</taxon>
        <taxon>Brachypodium</taxon>
    </lineage>
</organism>
<dbReference type="Proteomes" id="UP000008810">
    <property type="component" value="Chromosome 2"/>
</dbReference>
<dbReference type="EMBL" id="CM000881">
    <property type="protein sequence ID" value="PNT71150.1"/>
    <property type="molecule type" value="Genomic_DNA"/>
</dbReference>
<evidence type="ECO:0000313" key="2">
    <source>
        <dbReference type="EnsemblPlants" id="PNT71150"/>
    </source>
</evidence>
<evidence type="ECO:0000313" key="1">
    <source>
        <dbReference type="EMBL" id="PNT71150.1"/>
    </source>
</evidence>
<dbReference type="InParanoid" id="A0A2K2DA34"/>
<protein>
    <submittedName>
        <fullName evidence="1 2">Uncharacterized protein</fullName>
    </submittedName>
</protein>
<keyword evidence="3" id="KW-1185">Reference proteome</keyword>
<sequence length="87" mass="10077">MVKPVFYGILEQRAWQGYLSSHTLMRLLMEFSWDGCSFRCRGRGMLCSIILKSNSFLNFLYQVSQNARNLRARVDFVVIGHALHGFS</sequence>
<gene>
    <name evidence="1" type="ORF">BRADI_2g23715v3</name>
</gene>
<reference evidence="2" key="3">
    <citation type="submission" date="2018-08" db="UniProtKB">
        <authorList>
            <consortium name="EnsemblPlants"/>
        </authorList>
    </citation>
    <scope>IDENTIFICATION</scope>
    <source>
        <strain evidence="2">cv. Bd21</strain>
    </source>
</reference>
<reference evidence="1 2" key="1">
    <citation type="journal article" date="2010" name="Nature">
        <title>Genome sequencing and analysis of the model grass Brachypodium distachyon.</title>
        <authorList>
            <consortium name="International Brachypodium Initiative"/>
        </authorList>
    </citation>
    <scope>NUCLEOTIDE SEQUENCE [LARGE SCALE GENOMIC DNA]</scope>
    <source>
        <strain evidence="1 2">Bd21</strain>
    </source>
</reference>
<name>A0A2K2DA34_BRADI</name>
<evidence type="ECO:0000313" key="3">
    <source>
        <dbReference type="Proteomes" id="UP000008810"/>
    </source>
</evidence>
<dbReference type="AlphaFoldDB" id="A0A2K2DA34"/>
<accession>A0A2K2DA34</accession>
<dbReference type="EnsemblPlants" id="PNT71150">
    <property type="protein sequence ID" value="PNT71150"/>
    <property type="gene ID" value="BRADI_2g23715v3"/>
</dbReference>
<proteinExistence type="predicted"/>